<keyword evidence="2" id="KW-1185">Reference proteome</keyword>
<organism evidence="1 2">
    <name type="scientific">Amorphotheca resinae ATCC 22711</name>
    <dbReference type="NCBI Taxonomy" id="857342"/>
    <lineage>
        <taxon>Eukaryota</taxon>
        <taxon>Fungi</taxon>
        <taxon>Dikarya</taxon>
        <taxon>Ascomycota</taxon>
        <taxon>Pezizomycotina</taxon>
        <taxon>Leotiomycetes</taxon>
        <taxon>Helotiales</taxon>
        <taxon>Amorphothecaceae</taxon>
        <taxon>Amorphotheca</taxon>
    </lineage>
</organism>
<dbReference type="OrthoDB" id="10028886at2759"/>
<dbReference type="AlphaFoldDB" id="A0A2T3B2A6"/>
<dbReference type="PANTHER" id="PTHR38926">
    <property type="entry name" value="F-BOX DOMAIN CONTAINING PROTEIN, EXPRESSED"/>
    <property type="match status" value="1"/>
</dbReference>
<dbReference type="Gene3D" id="3.80.10.10">
    <property type="entry name" value="Ribonuclease Inhibitor"/>
    <property type="match status" value="2"/>
</dbReference>
<evidence type="ECO:0008006" key="3">
    <source>
        <dbReference type="Google" id="ProtNLM"/>
    </source>
</evidence>
<dbReference type="GeneID" id="36568822"/>
<evidence type="ECO:0000313" key="1">
    <source>
        <dbReference type="EMBL" id="PSS18687.1"/>
    </source>
</evidence>
<dbReference type="PANTHER" id="PTHR38926:SF72">
    <property type="entry name" value="IM:7136021-RELATED"/>
    <property type="match status" value="1"/>
</dbReference>
<name>A0A2T3B2A6_AMORE</name>
<reference evidence="1 2" key="1">
    <citation type="journal article" date="2018" name="New Phytol.">
        <title>Comparative genomics and transcriptomics depict ericoid mycorrhizal fungi as versatile saprotrophs and plant mutualists.</title>
        <authorList>
            <person name="Martino E."/>
            <person name="Morin E."/>
            <person name="Grelet G.A."/>
            <person name="Kuo A."/>
            <person name="Kohler A."/>
            <person name="Daghino S."/>
            <person name="Barry K.W."/>
            <person name="Cichocki N."/>
            <person name="Clum A."/>
            <person name="Dockter R.B."/>
            <person name="Hainaut M."/>
            <person name="Kuo R.C."/>
            <person name="LaButti K."/>
            <person name="Lindahl B.D."/>
            <person name="Lindquist E.A."/>
            <person name="Lipzen A."/>
            <person name="Khouja H.R."/>
            <person name="Magnuson J."/>
            <person name="Murat C."/>
            <person name="Ohm R.A."/>
            <person name="Singer S.W."/>
            <person name="Spatafora J.W."/>
            <person name="Wang M."/>
            <person name="Veneault-Fourrey C."/>
            <person name="Henrissat B."/>
            <person name="Grigoriev I.V."/>
            <person name="Martin F.M."/>
            <person name="Perotto S."/>
        </authorList>
    </citation>
    <scope>NUCLEOTIDE SEQUENCE [LARGE SCALE GENOMIC DNA]</scope>
    <source>
        <strain evidence="1 2">ATCC 22711</strain>
    </source>
</reference>
<dbReference type="SUPFAM" id="SSF52047">
    <property type="entry name" value="RNI-like"/>
    <property type="match status" value="1"/>
</dbReference>
<dbReference type="RefSeq" id="XP_024721039.1">
    <property type="nucleotide sequence ID" value="XM_024860741.1"/>
</dbReference>
<dbReference type="STRING" id="857342.A0A2T3B2A6"/>
<dbReference type="EMBL" id="KZ679011">
    <property type="protein sequence ID" value="PSS18687.1"/>
    <property type="molecule type" value="Genomic_DNA"/>
</dbReference>
<protein>
    <recommendedName>
        <fullName evidence="3">F-box domain-containing protein</fullName>
    </recommendedName>
</protein>
<dbReference type="Proteomes" id="UP000241818">
    <property type="component" value="Unassembled WGS sequence"/>
</dbReference>
<gene>
    <name evidence="1" type="ORF">M430DRAFT_101781</name>
</gene>
<sequence length="566" mass="63764">MVATLPADVLVLICEELGNRLDFRSLFNCALSGKSFASPAISWLYRIHNQSEYFRNDETDTELPGTQTMTWEDGVAFQKRFASKWALLWKSIIRSSLGNTAYPYCLYIRSLDLRNLASLLEDSHFREPILDTFFAGDMTVFYKSQDTPVKKKTRSTKTRLNVAPILDLVGEYITSYVSDAADRNKAIVALEEISGDISTTALSRWASRLSRLKTITLYDGSVLNEDVATVINKHCPNFDDLTFCFCLRDNVDSDIASFFSALRSNSLQSFTALSAQSIGPQTFSALNNHSRSLKALKLDDLKPDAIRSLSLLKGCEALEALDLQDADGFINLEATENDIFLEILAWLGRCERLKEFCLKKFLSAPAILTDLCLRNNIRLRRLELVEYSLVNNQRFHQAMSHQTSLESLILRADAEGAFRDDIDTLVSCISQLTNLTELDLCETSDYFRSPEISRLASSLPNLEKFSFSGYDVTDAIWPSISGLRHLRALNAHAVTSFTYDGLLDYISTLQPTNQGLVLSVMSQRLDYDLSDRQKATIQERIVAKVDGRFEFVLFRETDSDFDSGSD</sequence>
<evidence type="ECO:0000313" key="2">
    <source>
        <dbReference type="Proteomes" id="UP000241818"/>
    </source>
</evidence>
<proteinExistence type="predicted"/>
<dbReference type="InParanoid" id="A0A2T3B2A6"/>
<accession>A0A2T3B2A6</accession>
<dbReference type="InterPro" id="IPR032675">
    <property type="entry name" value="LRR_dom_sf"/>
</dbReference>